<dbReference type="PANTHER" id="PTHR43818">
    <property type="entry name" value="BCDNA.GH03377"/>
    <property type="match status" value="1"/>
</dbReference>
<proteinExistence type="predicted"/>
<feature type="domain" description="Gfo/Idh/MocA-like oxidoreductase N-terminal" evidence="2">
    <location>
        <begin position="5"/>
        <end position="119"/>
    </location>
</feature>
<dbReference type="OrthoDB" id="9776544at2"/>
<keyword evidence="5" id="KW-1185">Reference proteome</keyword>
<dbReference type="AlphaFoldDB" id="D3PVP8"/>
<evidence type="ECO:0000256" key="1">
    <source>
        <dbReference type="ARBA" id="ARBA00023002"/>
    </source>
</evidence>
<dbReference type="KEGG" id="sna:Snas_3499"/>
<organism evidence="4 5">
    <name type="scientific">Stackebrandtia nassauensis (strain DSM 44728 / CIP 108903 / NRRL B-16338 / NBRC 102104 / LLR-40K-21)</name>
    <dbReference type="NCBI Taxonomy" id="446470"/>
    <lineage>
        <taxon>Bacteria</taxon>
        <taxon>Bacillati</taxon>
        <taxon>Actinomycetota</taxon>
        <taxon>Actinomycetes</taxon>
        <taxon>Glycomycetales</taxon>
        <taxon>Glycomycetaceae</taxon>
        <taxon>Stackebrandtia</taxon>
    </lineage>
</organism>
<dbReference type="STRING" id="446470.Snas_3499"/>
<dbReference type="RefSeq" id="WP_013018733.1">
    <property type="nucleotide sequence ID" value="NC_013947.1"/>
</dbReference>
<dbReference type="PANTHER" id="PTHR43818:SF11">
    <property type="entry name" value="BCDNA.GH03377"/>
    <property type="match status" value="1"/>
</dbReference>
<evidence type="ECO:0000313" key="5">
    <source>
        <dbReference type="Proteomes" id="UP000000844"/>
    </source>
</evidence>
<dbReference type="InterPro" id="IPR036291">
    <property type="entry name" value="NAD(P)-bd_dom_sf"/>
</dbReference>
<keyword evidence="1" id="KW-0560">Oxidoreductase</keyword>
<name>D3PVP8_STANL</name>
<dbReference type="Pfam" id="PF01408">
    <property type="entry name" value="GFO_IDH_MocA"/>
    <property type="match status" value="1"/>
</dbReference>
<evidence type="ECO:0000259" key="3">
    <source>
        <dbReference type="Pfam" id="PF22725"/>
    </source>
</evidence>
<reference evidence="4 5" key="1">
    <citation type="journal article" date="2009" name="Stand. Genomic Sci.">
        <title>Complete genome sequence of Stackebrandtia nassauensis type strain (LLR-40K-21).</title>
        <authorList>
            <person name="Munk C."/>
            <person name="Lapidus A."/>
            <person name="Copeland A."/>
            <person name="Jando M."/>
            <person name="Mayilraj S."/>
            <person name="Glavina Del Rio T."/>
            <person name="Nolan M."/>
            <person name="Chen F."/>
            <person name="Lucas S."/>
            <person name="Tice H."/>
            <person name="Cheng J.F."/>
            <person name="Han C."/>
            <person name="Detter J.C."/>
            <person name="Bruce D."/>
            <person name="Goodwin L."/>
            <person name="Chain P."/>
            <person name="Pitluck S."/>
            <person name="Goker M."/>
            <person name="Ovchinikova G."/>
            <person name="Pati A."/>
            <person name="Ivanova N."/>
            <person name="Mavromatis K."/>
            <person name="Chen A."/>
            <person name="Palaniappan K."/>
            <person name="Land M."/>
            <person name="Hauser L."/>
            <person name="Chang Y.J."/>
            <person name="Jeffries C.D."/>
            <person name="Bristow J."/>
            <person name="Eisen J.A."/>
            <person name="Markowitz V."/>
            <person name="Hugenholtz P."/>
            <person name="Kyrpides N.C."/>
            <person name="Klenk H.P."/>
        </authorList>
    </citation>
    <scope>NUCLEOTIDE SEQUENCE [LARGE SCALE GENOMIC DNA]</scope>
    <source>
        <strain evidence="5">DSM 44728 / CIP 108903 / NRRL B-16338 / NBRC 102104 / LLR-40K-21</strain>
    </source>
</reference>
<dbReference type="EMBL" id="CP001778">
    <property type="protein sequence ID" value="ADD43162.1"/>
    <property type="molecule type" value="Genomic_DNA"/>
</dbReference>
<dbReference type="Proteomes" id="UP000000844">
    <property type="component" value="Chromosome"/>
</dbReference>
<dbReference type="HOGENOM" id="CLU_023194_6_0_11"/>
<dbReference type="SUPFAM" id="SSF55347">
    <property type="entry name" value="Glyceraldehyde-3-phosphate dehydrogenase-like, C-terminal domain"/>
    <property type="match status" value="1"/>
</dbReference>
<dbReference type="GO" id="GO:0000166">
    <property type="term" value="F:nucleotide binding"/>
    <property type="evidence" value="ECO:0007669"/>
    <property type="project" value="InterPro"/>
</dbReference>
<dbReference type="InterPro" id="IPR055170">
    <property type="entry name" value="GFO_IDH_MocA-like_dom"/>
</dbReference>
<protein>
    <submittedName>
        <fullName evidence="4">Oxidoreductase domain protein</fullName>
    </submittedName>
</protein>
<evidence type="ECO:0000259" key="2">
    <source>
        <dbReference type="Pfam" id="PF01408"/>
    </source>
</evidence>
<dbReference type="eggNOG" id="COG0673">
    <property type="taxonomic scope" value="Bacteria"/>
</dbReference>
<sequence>MSGVGVGVIGAGVISDTYLANMTSFPDLRVLRVADLVVEQAEAQAAKYGVPAAGSVAELLADPDIDIVVNLTIPVAHAPVSTMALEAGKHVWQEKPLALDRPSARALLDRARASGLRVACAPDTVLGAGLQTARRAIDSGRIGEPLMGLALFQSPGPESWHPNPEFLFQDGAGPLFDIGPYYVTELVQVFGPVRRVTAAGGRARDTRVIGSGPKAGTSFPVTVPTAVSALVEFERGGSAQLLLSFDSALSRAGMVEVTGVGGTAVVPDPNRFDGPTTLLVLGNPEPEVLEPQGHNATRGIGVVELARAIRAGTVERAGGELAYHVLDIMMSIDESLTRRVSVDVDSTVKVPPPLPIDWDPYERTVD</sequence>
<dbReference type="Pfam" id="PF22725">
    <property type="entry name" value="GFO_IDH_MocA_C3"/>
    <property type="match status" value="1"/>
</dbReference>
<evidence type="ECO:0000313" key="4">
    <source>
        <dbReference type="EMBL" id="ADD43162.1"/>
    </source>
</evidence>
<dbReference type="InterPro" id="IPR000683">
    <property type="entry name" value="Gfo/Idh/MocA-like_OxRdtase_N"/>
</dbReference>
<dbReference type="Gene3D" id="3.30.360.10">
    <property type="entry name" value="Dihydrodipicolinate Reductase, domain 2"/>
    <property type="match status" value="1"/>
</dbReference>
<feature type="domain" description="GFO/IDH/MocA-like oxidoreductase" evidence="3">
    <location>
        <begin position="131"/>
        <end position="264"/>
    </location>
</feature>
<dbReference type="GO" id="GO:0016491">
    <property type="term" value="F:oxidoreductase activity"/>
    <property type="evidence" value="ECO:0007669"/>
    <property type="project" value="UniProtKB-KW"/>
</dbReference>
<gene>
    <name evidence="4" type="ordered locus">Snas_3499</name>
</gene>
<dbReference type="SUPFAM" id="SSF51735">
    <property type="entry name" value="NAD(P)-binding Rossmann-fold domains"/>
    <property type="match status" value="1"/>
</dbReference>
<accession>D3PVP8</accession>
<dbReference type="InterPro" id="IPR050463">
    <property type="entry name" value="Gfo/Idh/MocA_oxidrdct_glycsds"/>
</dbReference>
<dbReference type="Gene3D" id="3.40.50.720">
    <property type="entry name" value="NAD(P)-binding Rossmann-like Domain"/>
    <property type="match status" value="1"/>
</dbReference>